<evidence type="ECO:0000313" key="2">
    <source>
        <dbReference type="EMBL" id="RVE66398.1"/>
    </source>
</evidence>
<feature type="compositionally biased region" description="Polar residues" evidence="1">
    <location>
        <begin position="65"/>
        <end position="90"/>
    </location>
</feature>
<protein>
    <submittedName>
        <fullName evidence="2">Uncharacterized protein</fullName>
    </submittedName>
</protein>
<reference evidence="2 3" key="2">
    <citation type="submission" date="2019-01" db="EMBL/GenBank/DDBJ databases">
        <title>A chromosome length genome reference of the Java medaka (oryzias javanicus).</title>
        <authorList>
            <person name="Herpin A."/>
            <person name="Takehana Y."/>
            <person name="Naruse K."/>
            <person name="Ansai S."/>
            <person name="Kawaguchi M."/>
        </authorList>
    </citation>
    <scope>NUCLEOTIDE SEQUENCE [LARGE SCALE GENOMIC DNA]</scope>
    <source>
        <strain evidence="2">RS831</strain>
        <tissue evidence="2">Whole body</tissue>
    </source>
</reference>
<proteinExistence type="predicted"/>
<name>A0A437CTZ0_ORYJA</name>
<dbReference type="EMBL" id="CM012447">
    <property type="protein sequence ID" value="RVE66398.1"/>
    <property type="molecule type" value="Genomic_DNA"/>
</dbReference>
<reference evidence="2 3" key="1">
    <citation type="submission" date="2018-11" db="EMBL/GenBank/DDBJ databases">
        <authorList>
            <person name="Lopez-Roques C."/>
            <person name="Donnadieu C."/>
            <person name="Bouchez O."/>
            <person name="Klopp C."/>
            <person name="Cabau C."/>
            <person name="Zahm M."/>
        </authorList>
    </citation>
    <scope>NUCLEOTIDE SEQUENCE [LARGE SCALE GENOMIC DNA]</scope>
    <source>
        <strain evidence="2">RS831</strain>
        <tissue evidence="2">Whole body</tissue>
    </source>
</reference>
<feature type="region of interest" description="Disordered" evidence="1">
    <location>
        <begin position="1"/>
        <end position="90"/>
    </location>
</feature>
<gene>
    <name evidence="2" type="ORF">OJAV_G00106840</name>
</gene>
<accession>A0A437CTZ0</accession>
<evidence type="ECO:0000256" key="1">
    <source>
        <dbReference type="SAM" id="MobiDB-lite"/>
    </source>
</evidence>
<organism evidence="2 3">
    <name type="scientific">Oryzias javanicus</name>
    <name type="common">Javanese ricefish</name>
    <name type="synonym">Aplocheilus javanicus</name>
    <dbReference type="NCBI Taxonomy" id="123683"/>
    <lineage>
        <taxon>Eukaryota</taxon>
        <taxon>Metazoa</taxon>
        <taxon>Chordata</taxon>
        <taxon>Craniata</taxon>
        <taxon>Vertebrata</taxon>
        <taxon>Euteleostomi</taxon>
        <taxon>Actinopterygii</taxon>
        <taxon>Neopterygii</taxon>
        <taxon>Teleostei</taxon>
        <taxon>Neoteleostei</taxon>
        <taxon>Acanthomorphata</taxon>
        <taxon>Ovalentaria</taxon>
        <taxon>Atherinomorphae</taxon>
        <taxon>Beloniformes</taxon>
        <taxon>Adrianichthyidae</taxon>
        <taxon>Oryziinae</taxon>
        <taxon>Oryzias</taxon>
    </lineage>
</organism>
<sequence>MDTSPETWEVKLSKASDQRGTAGLSSVDRTARTRWSCPRRGARFPGQTHAGRPPPPDVPAILIHPTSTNQNFQGSLRSDAPNETLQEMKN</sequence>
<evidence type="ECO:0000313" key="3">
    <source>
        <dbReference type="Proteomes" id="UP000283210"/>
    </source>
</evidence>
<dbReference type="AlphaFoldDB" id="A0A437CTZ0"/>
<keyword evidence="3" id="KW-1185">Reference proteome</keyword>
<feature type="compositionally biased region" description="Basic and acidic residues" evidence="1">
    <location>
        <begin position="8"/>
        <end position="17"/>
    </location>
</feature>
<dbReference type="Proteomes" id="UP000283210">
    <property type="component" value="Chromosome 11"/>
</dbReference>